<dbReference type="Proteomes" id="UP000186110">
    <property type="component" value="Chromosome"/>
</dbReference>
<keyword evidence="3" id="KW-1185">Reference proteome</keyword>
<sequence length="257" mass="28769">MFSYPPSFWRDRLQASVIHFTLSFVVTTLSALLVFGLWYPYPYREISGGRELFLLVVTVDVILGPLITLAVFNRTKPWAELRRDLAIVAVLQLAALGYGLWTVSLARPVHMVFEYDRFRVVHAIDVAPELLARTPQNVEALPLMGPSLLALRPFKDNKEKMDATMAALQGVSLASRPDLWQPYAQAIPEILKVAKPITELTARFPNQAADIARVLADAGRQPDGLLYLPLVGRKSFWTVFLDPIDAHIVATMPLDSF</sequence>
<keyword evidence="1" id="KW-0812">Transmembrane</keyword>
<gene>
    <name evidence="2" type="ORF">RS694_19425</name>
</gene>
<name>A0A1P8KG90_9BURK</name>
<feature type="transmembrane region" description="Helical" evidence="1">
    <location>
        <begin position="20"/>
        <end position="40"/>
    </location>
</feature>
<reference evidence="2 3" key="1">
    <citation type="submission" date="2017-01" db="EMBL/GenBank/DDBJ databases">
        <authorList>
            <person name="Mah S.A."/>
            <person name="Swanson W.J."/>
            <person name="Moy G.W."/>
            <person name="Vacquier V.D."/>
        </authorList>
    </citation>
    <scope>NUCLEOTIDE SEQUENCE [LARGE SCALE GENOMIC DNA]</scope>
    <source>
        <strain evidence="2 3">DSM 22694</strain>
    </source>
</reference>
<dbReference type="InterPro" id="IPR047814">
    <property type="entry name" value="TfpX/TfpZ-like"/>
</dbReference>
<dbReference type="NCBIfam" id="NF041437">
    <property type="entry name" value="TfpZ"/>
    <property type="match status" value="1"/>
</dbReference>
<dbReference type="STRING" id="1484693.RS694_19425"/>
<organism evidence="2 3">
    <name type="scientific">Rhodoferax saidenbachensis</name>
    <dbReference type="NCBI Taxonomy" id="1484693"/>
    <lineage>
        <taxon>Bacteria</taxon>
        <taxon>Pseudomonadati</taxon>
        <taxon>Pseudomonadota</taxon>
        <taxon>Betaproteobacteria</taxon>
        <taxon>Burkholderiales</taxon>
        <taxon>Comamonadaceae</taxon>
        <taxon>Rhodoferax</taxon>
    </lineage>
</organism>
<evidence type="ECO:0000313" key="2">
    <source>
        <dbReference type="EMBL" id="APW45006.1"/>
    </source>
</evidence>
<protein>
    <submittedName>
        <fullName evidence="2">Pilus assembly protein</fullName>
    </submittedName>
</protein>
<dbReference type="eggNOG" id="ENOG502Z8WP">
    <property type="taxonomic scope" value="Bacteria"/>
</dbReference>
<feature type="transmembrane region" description="Helical" evidence="1">
    <location>
        <begin position="52"/>
        <end position="72"/>
    </location>
</feature>
<proteinExistence type="predicted"/>
<dbReference type="AlphaFoldDB" id="A0A1P8KG90"/>
<evidence type="ECO:0000256" key="1">
    <source>
        <dbReference type="SAM" id="Phobius"/>
    </source>
</evidence>
<keyword evidence="1" id="KW-1133">Transmembrane helix</keyword>
<dbReference type="KEGG" id="rsb:RS694_19425"/>
<keyword evidence="1" id="KW-0472">Membrane</keyword>
<accession>A0A1P8KG90</accession>
<dbReference type="EMBL" id="CP019239">
    <property type="protein sequence ID" value="APW45006.1"/>
    <property type="molecule type" value="Genomic_DNA"/>
</dbReference>
<feature type="transmembrane region" description="Helical" evidence="1">
    <location>
        <begin position="84"/>
        <end position="101"/>
    </location>
</feature>
<evidence type="ECO:0000313" key="3">
    <source>
        <dbReference type="Proteomes" id="UP000186110"/>
    </source>
</evidence>